<feature type="chain" id="PRO_5038928435" evidence="1">
    <location>
        <begin position="23"/>
        <end position="277"/>
    </location>
</feature>
<evidence type="ECO:0000256" key="1">
    <source>
        <dbReference type="SAM" id="SignalP"/>
    </source>
</evidence>
<sequence length="277" mass="29182">MRRSLIPVLAGAGLLVSSVTPAAAVVGGQPDGSAHPYGALLLIEGEGFCSGTLIDEDVVLTAGHCTDFFTADDVGTVSVTFDPVASVDLDTWEITGGTWYTATSWVTHPQYVAEDWPFTHDYGLVFLDEPVTGITPADLPEPDLLDQLIPATGQTATRFNDVGYGVNGKEHLGRGFDPTVDFVRMVSTQRYNPSNGAVGTLDPLWLILGQAPSPTHGSGCPGDSGSGIFIAGTDTVVAVHTGGYGLGYQGNLCGRITSLNHRIDVPEVLDWITSYLD</sequence>
<name>A0A317QES6_9ACTN</name>
<dbReference type="GO" id="GO:0006508">
    <property type="term" value="P:proteolysis"/>
    <property type="evidence" value="ECO:0007669"/>
    <property type="project" value="InterPro"/>
</dbReference>
<keyword evidence="1" id="KW-0732">Signal</keyword>
<dbReference type="EMBL" id="QGTX01000001">
    <property type="protein sequence ID" value="PWW21539.1"/>
    <property type="molecule type" value="Genomic_DNA"/>
</dbReference>
<dbReference type="SMART" id="SM00020">
    <property type="entry name" value="Tryp_SPc"/>
    <property type="match status" value="1"/>
</dbReference>
<feature type="signal peptide" evidence="1">
    <location>
        <begin position="1"/>
        <end position="22"/>
    </location>
</feature>
<dbReference type="InterPro" id="IPR051333">
    <property type="entry name" value="CLIP_Serine_Protease"/>
</dbReference>
<dbReference type="InterPro" id="IPR001254">
    <property type="entry name" value="Trypsin_dom"/>
</dbReference>
<protein>
    <submittedName>
        <fullName evidence="3">V8-like Glu-specific endopeptidase</fullName>
    </submittedName>
</protein>
<dbReference type="OrthoDB" id="3657335at2"/>
<organism evidence="3 4">
    <name type="scientific">Geodermatophilus normandii</name>
    <dbReference type="NCBI Taxonomy" id="1137989"/>
    <lineage>
        <taxon>Bacteria</taxon>
        <taxon>Bacillati</taxon>
        <taxon>Actinomycetota</taxon>
        <taxon>Actinomycetes</taxon>
        <taxon>Geodermatophilales</taxon>
        <taxon>Geodermatophilaceae</taxon>
        <taxon>Geodermatophilus</taxon>
    </lineage>
</organism>
<dbReference type="InterPro" id="IPR043504">
    <property type="entry name" value="Peptidase_S1_PA_chymotrypsin"/>
</dbReference>
<dbReference type="RefSeq" id="WP_110004384.1">
    <property type="nucleotide sequence ID" value="NZ_QGTX01000001.1"/>
</dbReference>
<dbReference type="AlphaFoldDB" id="A0A317QES6"/>
<evidence type="ECO:0000259" key="2">
    <source>
        <dbReference type="PROSITE" id="PS50240"/>
    </source>
</evidence>
<reference evidence="4" key="1">
    <citation type="submission" date="2018-05" db="EMBL/GenBank/DDBJ databases">
        <authorList>
            <person name="Klenk H.-P."/>
            <person name="Huntemann M."/>
            <person name="Clum A."/>
            <person name="Pillay M."/>
            <person name="Palaniappan K."/>
            <person name="Varghese N."/>
            <person name="Mikhailova N."/>
            <person name="Stamatis D."/>
            <person name="Reddy T."/>
            <person name="Daum C."/>
            <person name="Shapiro N."/>
            <person name="Ivanova N."/>
            <person name="Kyrpides N."/>
            <person name="Woyke T."/>
        </authorList>
    </citation>
    <scope>NUCLEOTIDE SEQUENCE [LARGE SCALE GENOMIC DNA]</scope>
    <source>
        <strain evidence="4">DSM 45417</strain>
    </source>
</reference>
<evidence type="ECO:0000313" key="4">
    <source>
        <dbReference type="Proteomes" id="UP000246661"/>
    </source>
</evidence>
<dbReference type="InterPro" id="IPR001314">
    <property type="entry name" value="Peptidase_S1A"/>
</dbReference>
<dbReference type="PROSITE" id="PS00134">
    <property type="entry name" value="TRYPSIN_HIS"/>
    <property type="match status" value="1"/>
</dbReference>
<dbReference type="InterPro" id="IPR009003">
    <property type="entry name" value="Peptidase_S1_PA"/>
</dbReference>
<dbReference type="GO" id="GO:0004252">
    <property type="term" value="F:serine-type endopeptidase activity"/>
    <property type="evidence" value="ECO:0007669"/>
    <property type="project" value="InterPro"/>
</dbReference>
<evidence type="ECO:0000313" key="3">
    <source>
        <dbReference type="EMBL" id="PWW21539.1"/>
    </source>
</evidence>
<keyword evidence="4" id="KW-1185">Reference proteome</keyword>
<dbReference type="InterPro" id="IPR018114">
    <property type="entry name" value="TRYPSIN_HIS"/>
</dbReference>
<dbReference type="PRINTS" id="PR00722">
    <property type="entry name" value="CHYMOTRYPSIN"/>
</dbReference>
<dbReference type="PANTHER" id="PTHR24260">
    <property type="match status" value="1"/>
</dbReference>
<gene>
    <name evidence="3" type="ORF">JD79_00673</name>
</gene>
<feature type="domain" description="Peptidase S1" evidence="2">
    <location>
        <begin position="25"/>
        <end position="277"/>
    </location>
</feature>
<proteinExistence type="predicted"/>
<dbReference type="Gene3D" id="2.40.10.10">
    <property type="entry name" value="Trypsin-like serine proteases"/>
    <property type="match status" value="1"/>
</dbReference>
<dbReference type="PROSITE" id="PS50240">
    <property type="entry name" value="TRYPSIN_DOM"/>
    <property type="match status" value="1"/>
</dbReference>
<dbReference type="PANTHER" id="PTHR24260:SF136">
    <property type="entry name" value="GH08193P-RELATED"/>
    <property type="match status" value="1"/>
</dbReference>
<comment type="caution">
    <text evidence="3">The sequence shown here is derived from an EMBL/GenBank/DDBJ whole genome shotgun (WGS) entry which is preliminary data.</text>
</comment>
<dbReference type="Proteomes" id="UP000246661">
    <property type="component" value="Unassembled WGS sequence"/>
</dbReference>
<dbReference type="SUPFAM" id="SSF50494">
    <property type="entry name" value="Trypsin-like serine proteases"/>
    <property type="match status" value="1"/>
</dbReference>
<accession>A0A317QES6</accession>
<dbReference type="Pfam" id="PF00089">
    <property type="entry name" value="Trypsin"/>
    <property type="match status" value="1"/>
</dbReference>